<dbReference type="InParanoid" id="A0A0C2WXI6"/>
<protein>
    <recommendedName>
        <fullName evidence="4">C2H2-type domain-containing protein</fullName>
    </recommendedName>
</protein>
<dbReference type="STRING" id="946122.A0A0C2WXI6"/>
<evidence type="ECO:0000256" key="1">
    <source>
        <dbReference type="SAM" id="MobiDB-lite"/>
    </source>
</evidence>
<sequence>MLRVSSVPLLCRSTSSTSNVGLSYPSSRTNVVRRDGLDGMIDNGAHQYTTASDLAESAQIQIEPHQHRVLQRLEELTAVRANIDAQLRYWQDLYHKQQYALAQQRDHIPFTTTTTPYVPFMPTSPYPTTDISPHSFSQTADLPPSQVETWNIPHHMPPPSTSQLSPAPCTQPATHPPPKRTVRNRPGKKVFRCECGHEASRKGDMKRHRESIGHAEKSHICHCGKSYTRKDSLLRHATTGTHA</sequence>
<evidence type="ECO:0000313" key="2">
    <source>
        <dbReference type="EMBL" id="KIL61521.1"/>
    </source>
</evidence>
<dbReference type="AlphaFoldDB" id="A0A0C2WXI6"/>
<dbReference type="Gene3D" id="3.30.160.60">
    <property type="entry name" value="Classic Zinc Finger"/>
    <property type="match status" value="1"/>
</dbReference>
<evidence type="ECO:0000313" key="3">
    <source>
        <dbReference type="Proteomes" id="UP000054549"/>
    </source>
</evidence>
<proteinExistence type="predicted"/>
<reference evidence="2 3" key="1">
    <citation type="submission" date="2014-04" db="EMBL/GenBank/DDBJ databases">
        <title>Evolutionary Origins and Diversification of the Mycorrhizal Mutualists.</title>
        <authorList>
            <consortium name="DOE Joint Genome Institute"/>
            <consortium name="Mycorrhizal Genomics Consortium"/>
            <person name="Kohler A."/>
            <person name="Kuo A."/>
            <person name="Nagy L.G."/>
            <person name="Floudas D."/>
            <person name="Copeland A."/>
            <person name="Barry K.W."/>
            <person name="Cichocki N."/>
            <person name="Veneault-Fourrey C."/>
            <person name="LaButti K."/>
            <person name="Lindquist E.A."/>
            <person name="Lipzen A."/>
            <person name="Lundell T."/>
            <person name="Morin E."/>
            <person name="Murat C."/>
            <person name="Riley R."/>
            <person name="Ohm R."/>
            <person name="Sun H."/>
            <person name="Tunlid A."/>
            <person name="Henrissat B."/>
            <person name="Grigoriev I.V."/>
            <person name="Hibbett D.S."/>
            <person name="Martin F."/>
        </authorList>
    </citation>
    <scope>NUCLEOTIDE SEQUENCE [LARGE SCALE GENOMIC DNA]</scope>
    <source>
        <strain evidence="2 3">Koide BX008</strain>
    </source>
</reference>
<gene>
    <name evidence="2" type="ORF">M378DRAFT_180051</name>
</gene>
<dbReference type="Proteomes" id="UP000054549">
    <property type="component" value="Unassembled WGS sequence"/>
</dbReference>
<feature type="region of interest" description="Disordered" evidence="1">
    <location>
        <begin position="151"/>
        <end position="188"/>
    </location>
</feature>
<evidence type="ECO:0008006" key="4">
    <source>
        <dbReference type="Google" id="ProtNLM"/>
    </source>
</evidence>
<dbReference type="OrthoDB" id="3176823at2759"/>
<accession>A0A0C2WXI6</accession>
<organism evidence="2 3">
    <name type="scientific">Amanita muscaria (strain Koide BX008)</name>
    <dbReference type="NCBI Taxonomy" id="946122"/>
    <lineage>
        <taxon>Eukaryota</taxon>
        <taxon>Fungi</taxon>
        <taxon>Dikarya</taxon>
        <taxon>Basidiomycota</taxon>
        <taxon>Agaricomycotina</taxon>
        <taxon>Agaricomycetes</taxon>
        <taxon>Agaricomycetidae</taxon>
        <taxon>Agaricales</taxon>
        <taxon>Pluteineae</taxon>
        <taxon>Amanitaceae</taxon>
        <taxon>Amanita</taxon>
    </lineage>
</organism>
<feature type="compositionally biased region" description="Basic residues" evidence="1">
    <location>
        <begin position="177"/>
        <end position="188"/>
    </location>
</feature>
<dbReference type="EMBL" id="KN818283">
    <property type="protein sequence ID" value="KIL61521.1"/>
    <property type="molecule type" value="Genomic_DNA"/>
</dbReference>
<keyword evidence="3" id="KW-1185">Reference proteome</keyword>
<name>A0A0C2WXI6_AMAMK</name>
<dbReference type="HOGENOM" id="CLU_1142356_0_0_1"/>